<sequence>MYGMIGLGMMGRAMATRLVEAGYDLVVYNRTLSKVERFAKQYPAHVQVASSPRELAEKSQWIFSVVTDDLAIEQIAGTGHDDHGLLSALGPQHIWVDSSTISPRLSRKMSDMVAQTGAVRLEAPVSGSVDAARAGTLLMFIGGSQDVMEQVRPALDHMAARIEWVGEVGQALALKLGMNLNLALQIEGFVEGMMIAESAGLPREKVIHFMLNSVIASPALKYRVPLSQNPPDEPWFTIKLMLKDLNLALEQANQHATAIPLTSMTADLLRLAVRHRVGDEDLAELINYMSALVGSPEGHMVRKGGNDK</sequence>
<gene>
    <name evidence="7" type="ORF">SAMN00768000_1832</name>
</gene>
<dbReference type="GO" id="GO:0016054">
    <property type="term" value="P:organic acid catabolic process"/>
    <property type="evidence" value="ECO:0007669"/>
    <property type="project" value="UniProtKB-ARBA"/>
</dbReference>
<dbReference type="Gene3D" id="1.10.1040.10">
    <property type="entry name" value="N-(1-d-carboxylethyl)-l-norvaline Dehydrogenase, domain 2"/>
    <property type="match status" value="1"/>
</dbReference>
<evidence type="ECO:0000256" key="4">
    <source>
        <dbReference type="PIRSR" id="PIRSR000103-1"/>
    </source>
</evidence>
<dbReference type="InterPro" id="IPR029154">
    <property type="entry name" value="HIBADH-like_NADP-bd"/>
</dbReference>
<dbReference type="Proteomes" id="UP000192660">
    <property type="component" value="Unassembled WGS sequence"/>
</dbReference>
<dbReference type="STRING" id="28034.BFX07_01840"/>
<dbReference type="InterPro" id="IPR008927">
    <property type="entry name" value="6-PGluconate_DH-like_C_sf"/>
</dbReference>
<feature type="domain" description="3-hydroxyisobutyrate dehydrogenase-like NAD-binding" evidence="6">
    <location>
        <begin position="169"/>
        <end position="288"/>
    </location>
</feature>
<dbReference type="Gene3D" id="3.40.50.720">
    <property type="entry name" value="NAD(P)-binding Rossmann-like Domain"/>
    <property type="match status" value="1"/>
</dbReference>
<accession>A0A1W1WEN8</accession>
<keyword evidence="8" id="KW-1185">Reference proteome</keyword>
<evidence type="ECO:0000313" key="8">
    <source>
        <dbReference type="Proteomes" id="UP000192660"/>
    </source>
</evidence>
<evidence type="ECO:0000256" key="1">
    <source>
        <dbReference type="ARBA" id="ARBA00009080"/>
    </source>
</evidence>
<dbReference type="Pfam" id="PF03446">
    <property type="entry name" value="NAD_binding_2"/>
    <property type="match status" value="1"/>
</dbReference>
<reference evidence="8" key="1">
    <citation type="submission" date="2017-04" db="EMBL/GenBank/DDBJ databases">
        <authorList>
            <person name="Varghese N."/>
            <person name="Submissions S."/>
        </authorList>
    </citation>
    <scope>NUCLEOTIDE SEQUENCE [LARGE SCALE GENOMIC DNA]</scope>
    <source>
        <strain evidence="8">DSM 9293</strain>
    </source>
</reference>
<dbReference type="InterPro" id="IPR013328">
    <property type="entry name" value="6PGD_dom2"/>
</dbReference>
<dbReference type="EMBL" id="FWWY01000001">
    <property type="protein sequence ID" value="SMC04781.1"/>
    <property type="molecule type" value="Genomic_DNA"/>
</dbReference>
<dbReference type="GO" id="GO:0016616">
    <property type="term" value="F:oxidoreductase activity, acting on the CH-OH group of donors, NAD or NADP as acceptor"/>
    <property type="evidence" value="ECO:0007669"/>
    <property type="project" value="TreeGrafter"/>
</dbReference>
<evidence type="ECO:0000256" key="2">
    <source>
        <dbReference type="ARBA" id="ARBA00023002"/>
    </source>
</evidence>
<dbReference type="GO" id="GO:0050661">
    <property type="term" value="F:NADP binding"/>
    <property type="evidence" value="ECO:0007669"/>
    <property type="project" value="InterPro"/>
</dbReference>
<evidence type="ECO:0000259" key="5">
    <source>
        <dbReference type="Pfam" id="PF03446"/>
    </source>
</evidence>
<keyword evidence="3" id="KW-0520">NAD</keyword>
<dbReference type="AlphaFoldDB" id="A0A1W1WEN8"/>
<dbReference type="SUPFAM" id="SSF51735">
    <property type="entry name" value="NAD(P)-binding Rossmann-fold domains"/>
    <property type="match status" value="1"/>
</dbReference>
<organism evidence="7 8">
    <name type="scientific">Sulfobacillus thermosulfidooxidans (strain DSM 9293 / VKM B-1269 / AT-1)</name>
    <dbReference type="NCBI Taxonomy" id="929705"/>
    <lineage>
        <taxon>Bacteria</taxon>
        <taxon>Bacillati</taxon>
        <taxon>Bacillota</taxon>
        <taxon>Clostridia</taxon>
        <taxon>Eubacteriales</taxon>
        <taxon>Clostridiales Family XVII. Incertae Sedis</taxon>
        <taxon>Sulfobacillus</taxon>
    </lineage>
</organism>
<evidence type="ECO:0000256" key="3">
    <source>
        <dbReference type="ARBA" id="ARBA00023027"/>
    </source>
</evidence>
<dbReference type="PANTHER" id="PTHR22981:SF80">
    <property type="entry name" value="BLR4309 PROTEIN"/>
    <property type="match status" value="1"/>
</dbReference>
<dbReference type="SUPFAM" id="SSF48179">
    <property type="entry name" value="6-phosphogluconate dehydrogenase C-terminal domain-like"/>
    <property type="match status" value="1"/>
</dbReference>
<proteinExistence type="inferred from homology"/>
<keyword evidence="2" id="KW-0560">Oxidoreductase</keyword>
<evidence type="ECO:0000259" key="6">
    <source>
        <dbReference type="Pfam" id="PF14833"/>
    </source>
</evidence>
<dbReference type="InterPro" id="IPR002204">
    <property type="entry name" value="3-OH-isobutyrate_DH-rel_CS"/>
</dbReference>
<dbReference type="Pfam" id="PF14833">
    <property type="entry name" value="NAD_binding_11"/>
    <property type="match status" value="1"/>
</dbReference>
<dbReference type="PROSITE" id="PS00895">
    <property type="entry name" value="3_HYDROXYISOBUT_DH"/>
    <property type="match status" value="1"/>
</dbReference>
<evidence type="ECO:0000313" key="7">
    <source>
        <dbReference type="EMBL" id="SMC04781.1"/>
    </source>
</evidence>
<dbReference type="InterPro" id="IPR006115">
    <property type="entry name" value="6PGDH_NADP-bd"/>
</dbReference>
<feature type="active site" evidence="4">
    <location>
        <position position="175"/>
    </location>
</feature>
<protein>
    <submittedName>
        <fullName evidence="7">3-hydroxyisobutyrate dehydrogenase</fullName>
    </submittedName>
</protein>
<dbReference type="InterPro" id="IPR015815">
    <property type="entry name" value="HIBADH-related"/>
</dbReference>
<name>A0A1W1WEN8_SULTA</name>
<comment type="similarity">
    <text evidence="1">Belongs to the HIBADH-related family.</text>
</comment>
<dbReference type="PIRSF" id="PIRSF000103">
    <property type="entry name" value="HIBADH"/>
    <property type="match status" value="1"/>
</dbReference>
<dbReference type="InterPro" id="IPR036291">
    <property type="entry name" value="NAD(P)-bd_dom_sf"/>
</dbReference>
<dbReference type="GO" id="GO:0051287">
    <property type="term" value="F:NAD binding"/>
    <property type="evidence" value="ECO:0007669"/>
    <property type="project" value="InterPro"/>
</dbReference>
<feature type="domain" description="6-phosphogluconate dehydrogenase NADP-binding" evidence="5">
    <location>
        <begin position="3"/>
        <end position="166"/>
    </location>
</feature>
<dbReference type="PANTHER" id="PTHR22981">
    <property type="entry name" value="3-HYDROXYISOBUTYRATE DEHYDROGENASE-RELATED"/>
    <property type="match status" value="1"/>
</dbReference>